<dbReference type="InterPro" id="IPR016162">
    <property type="entry name" value="Ald_DH_N"/>
</dbReference>
<dbReference type="InterPro" id="IPR016163">
    <property type="entry name" value="Ald_DH_C"/>
</dbReference>
<name>A0A6P7FA70_DIAVI</name>
<dbReference type="Pfam" id="PF00171">
    <property type="entry name" value="Aldedh"/>
    <property type="match status" value="1"/>
</dbReference>
<dbReference type="OrthoDB" id="310895at2759"/>
<gene>
    <name evidence="2" type="primary">LOC114327925</name>
</gene>
<sequence length="91" mass="10004">MASKKVEVKYTKIFGPVQSILKFDTLEEIIERANDTEYGLAAGVITNNLTTALTYARAVEAGSVWINCYDDAIRPQTPFGGYKKSGIGRDL</sequence>
<organism evidence="2">
    <name type="scientific">Diabrotica virgifera virgifera</name>
    <name type="common">western corn rootworm</name>
    <dbReference type="NCBI Taxonomy" id="50390"/>
    <lineage>
        <taxon>Eukaryota</taxon>
        <taxon>Metazoa</taxon>
        <taxon>Ecdysozoa</taxon>
        <taxon>Arthropoda</taxon>
        <taxon>Hexapoda</taxon>
        <taxon>Insecta</taxon>
        <taxon>Pterygota</taxon>
        <taxon>Neoptera</taxon>
        <taxon>Endopterygota</taxon>
        <taxon>Coleoptera</taxon>
        <taxon>Polyphaga</taxon>
        <taxon>Cucujiformia</taxon>
        <taxon>Chrysomeloidea</taxon>
        <taxon>Chrysomelidae</taxon>
        <taxon>Galerucinae</taxon>
        <taxon>Diabroticina</taxon>
        <taxon>Diabroticites</taxon>
        <taxon>Diabrotica</taxon>
    </lineage>
</organism>
<proteinExistence type="predicted"/>
<dbReference type="Gene3D" id="3.40.605.10">
    <property type="entry name" value="Aldehyde Dehydrogenase, Chain A, domain 1"/>
    <property type="match status" value="1"/>
</dbReference>
<accession>A0A6P7FA70</accession>
<protein>
    <submittedName>
        <fullName evidence="2">Aldehyde dehydrogenase-like protein C9E9.09c</fullName>
    </submittedName>
</protein>
<dbReference type="InterPro" id="IPR016161">
    <property type="entry name" value="Ald_DH/histidinol_DH"/>
</dbReference>
<dbReference type="InterPro" id="IPR015590">
    <property type="entry name" value="Aldehyde_DH_dom"/>
</dbReference>
<dbReference type="InParanoid" id="A0A6P7FA70"/>
<dbReference type="SUPFAM" id="SSF53720">
    <property type="entry name" value="ALDH-like"/>
    <property type="match status" value="1"/>
</dbReference>
<evidence type="ECO:0000259" key="1">
    <source>
        <dbReference type="Pfam" id="PF00171"/>
    </source>
</evidence>
<dbReference type="PANTHER" id="PTHR11699">
    <property type="entry name" value="ALDEHYDE DEHYDROGENASE-RELATED"/>
    <property type="match status" value="1"/>
</dbReference>
<dbReference type="Gene3D" id="3.40.309.10">
    <property type="entry name" value="Aldehyde Dehydrogenase, Chain A, domain 2"/>
    <property type="match status" value="1"/>
</dbReference>
<feature type="domain" description="Aldehyde dehydrogenase" evidence="1">
    <location>
        <begin position="7"/>
        <end position="90"/>
    </location>
</feature>
<reference evidence="2" key="1">
    <citation type="submission" date="2025-08" db="UniProtKB">
        <authorList>
            <consortium name="RefSeq"/>
        </authorList>
    </citation>
    <scope>IDENTIFICATION</scope>
    <source>
        <tissue evidence="2">Whole insect</tissue>
    </source>
</reference>
<dbReference type="RefSeq" id="XP_028132446.1">
    <property type="nucleotide sequence ID" value="XM_028276645.1"/>
</dbReference>
<dbReference type="AlphaFoldDB" id="A0A6P7FA70"/>
<evidence type="ECO:0000313" key="2">
    <source>
        <dbReference type="RefSeq" id="XP_028132446.1"/>
    </source>
</evidence>
<dbReference type="GO" id="GO:0016620">
    <property type="term" value="F:oxidoreductase activity, acting on the aldehyde or oxo group of donors, NAD or NADP as acceptor"/>
    <property type="evidence" value="ECO:0007669"/>
    <property type="project" value="InterPro"/>
</dbReference>